<accession>A0ABR9SIA8</accession>
<sequence>MTRSIPYSAAPWRRHAATTPVLAACFAFLLLAAATAHAGATEASSRYDRERAACMHGSSNQDRATCLKEAGAALDESRHGGLSSPGTDELARNRLARCAAHEGADREACMQRMQAPSSTTGSSQSGGMLREATRPDKAQ</sequence>
<protein>
    <recommendedName>
        <fullName evidence="5">Secreted protein</fullName>
    </recommendedName>
</protein>
<evidence type="ECO:0000256" key="2">
    <source>
        <dbReference type="SAM" id="SignalP"/>
    </source>
</evidence>
<feature type="compositionally biased region" description="Low complexity" evidence="1">
    <location>
        <begin position="117"/>
        <end position="127"/>
    </location>
</feature>
<evidence type="ECO:0008006" key="5">
    <source>
        <dbReference type="Google" id="ProtNLM"/>
    </source>
</evidence>
<dbReference type="Proteomes" id="UP000715965">
    <property type="component" value="Unassembled WGS sequence"/>
</dbReference>
<proteinExistence type="predicted"/>
<name>A0ABR9SIA8_9BURK</name>
<comment type="caution">
    <text evidence="3">The sequence shown here is derived from an EMBL/GenBank/DDBJ whole genome shotgun (WGS) entry which is preliminary data.</text>
</comment>
<feature type="signal peptide" evidence="2">
    <location>
        <begin position="1"/>
        <end position="38"/>
    </location>
</feature>
<keyword evidence="4" id="KW-1185">Reference proteome</keyword>
<organism evidence="3 4">
    <name type="scientific">Ramlibacter aquaticus</name>
    <dbReference type="NCBI Taxonomy" id="2780094"/>
    <lineage>
        <taxon>Bacteria</taxon>
        <taxon>Pseudomonadati</taxon>
        <taxon>Pseudomonadota</taxon>
        <taxon>Betaproteobacteria</taxon>
        <taxon>Burkholderiales</taxon>
        <taxon>Comamonadaceae</taxon>
        <taxon>Ramlibacter</taxon>
    </lineage>
</organism>
<evidence type="ECO:0000313" key="3">
    <source>
        <dbReference type="EMBL" id="MBE7941629.1"/>
    </source>
</evidence>
<dbReference type="PROSITE" id="PS51257">
    <property type="entry name" value="PROKAR_LIPOPROTEIN"/>
    <property type="match status" value="1"/>
</dbReference>
<reference evidence="3 4" key="1">
    <citation type="submission" date="2020-10" db="EMBL/GenBank/DDBJ databases">
        <title>Draft genome of Ramlibacter aquaticus LMG 30558.</title>
        <authorList>
            <person name="Props R."/>
        </authorList>
    </citation>
    <scope>NUCLEOTIDE SEQUENCE [LARGE SCALE GENOMIC DNA]</scope>
    <source>
        <strain evidence="3 4">LMG 30558</strain>
    </source>
</reference>
<gene>
    <name evidence="3" type="ORF">IM725_13700</name>
</gene>
<evidence type="ECO:0000313" key="4">
    <source>
        <dbReference type="Proteomes" id="UP000715965"/>
    </source>
</evidence>
<dbReference type="EMBL" id="JADDOJ010000057">
    <property type="protein sequence ID" value="MBE7941629.1"/>
    <property type="molecule type" value="Genomic_DNA"/>
</dbReference>
<dbReference type="RefSeq" id="WP_193781165.1">
    <property type="nucleotide sequence ID" value="NZ_JADDOJ010000057.1"/>
</dbReference>
<evidence type="ECO:0000256" key="1">
    <source>
        <dbReference type="SAM" id="MobiDB-lite"/>
    </source>
</evidence>
<feature type="chain" id="PRO_5045795445" description="Secreted protein" evidence="2">
    <location>
        <begin position="39"/>
        <end position="139"/>
    </location>
</feature>
<keyword evidence="2" id="KW-0732">Signal</keyword>
<feature type="region of interest" description="Disordered" evidence="1">
    <location>
        <begin position="106"/>
        <end position="139"/>
    </location>
</feature>